<evidence type="ECO:0000313" key="1">
    <source>
        <dbReference type="EMBL" id="KAF9483000.1"/>
    </source>
</evidence>
<comment type="caution">
    <text evidence="1">The sequence shown here is derived from an EMBL/GenBank/DDBJ whole genome shotgun (WGS) entry which is preliminary data.</text>
</comment>
<sequence length="138" mass="15852">MAEMTPCKIDELRRRMQFKFHRESPNSNFFTRLGAERLARHCCPLFPPFDFPQWWLSGVYLSGCHSDVAFVCEIACILSLLKYRSLSPTCVGMDLGNKSLKHVLVVEDSLQLGPSIGGFCRLYHLPSHRQIIYRSSSR</sequence>
<accession>A0A9P5ZA89</accession>
<dbReference type="Proteomes" id="UP000807469">
    <property type="component" value="Unassembled WGS sequence"/>
</dbReference>
<name>A0A9P5ZA89_9AGAR</name>
<dbReference type="AlphaFoldDB" id="A0A9P5ZA89"/>
<dbReference type="EMBL" id="MU155158">
    <property type="protein sequence ID" value="KAF9483000.1"/>
    <property type="molecule type" value="Genomic_DNA"/>
</dbReference>
<organism evidence="1 2">
    <name type="scientific">Pholiota conissans</name>
    <dbReference type="NCBI Taxonomy" id="109636"/>
    <lineage>
        <taxon>Eukaryota</taxon>
        <taxon>Fungi</taxon>
        <taxon>Dikarya</taxon>
        <taxon>Basidiomycota</taxon>
        <taxon>Agaricomycotina</taxon>
        <taxon>Agaricomycetes</taxon>
        <taxon>Agaricomycetidae</taxon>
        <taxon>Agaricales</taxon>
        <taxon>Agaricineae</taxon>
        <taxon>Strophariaceae</taxon>
        <taxon>Pholiota</taxon>
    </lineage>
</organism>
<protein>
    <submittedName>
        <fullName evidence="1">Uncharacterized protein</fullName>
    </submittedName>
</protein>
<gene>
    <name evidence="1" type="ORF">BDN70DRAFT_358099</name>
</gene>
<proteinExistence type="predicted"/>
<evidence type="ECO:0000313" key="2">
    <source>
        <dbReference type="Proteomes" id="UP000807469"/>
    </source>
</evidence>
<keyword evidence="2" id="KW-1185">Reference proteome</keyword>
<reference evidence="1" key="1">
    <citation type="submission" date="2020-11" db="EMBL/GenBank/DDBJ databases">
        <authorList>
            <consortium name="DOE Joint Genome Institute"/>
            <person name="Ahrendt S."/>
            <person name="Riley R."/>
            <person name="Andreopoulos W."/>
            <person name="Labutti K."/>
            <person name="Pangilinan J."/>
            <person name="Ruiz-Duenas F.J."/>
            <person name="Barrasa J.M."/>
            <person name="Sanchez-Garcia M."/>
            <person name="Camarero S."/>
            <person name="Miyauchi S."/>
            <person name="Serrano A."/>
            <person name="Linde D."/>
            <person name="Babiker R."/>
            <person name="Drula E."/>
            <person name="Ayuso-Fernandez I."/>
            <person name="Pacheco R."/>
            <person name="Padilla G."/>
            <person name="Ferreira P."/>
            <person name="Barriuso J."/>
            <person name="Kellner H."/>
            <person name="Castanera R."/>
            <person name="Alfaro M."/>
            <person name="Ramirez L."/>
            <person name="Pisabarro A.G."/>
            <person name="Kuo A."/>
            <person name="Tritt A."/>
            <person name="Lipzen A."/>
            <person name="He G."/>
            <person name="Yan M."/>
            <person name="Ng V."/>
            <person name="Cullen D."/>
            <person name="Martin F."/>
            <person name="Rosso M.-N."/>
            <person name="Henrissat B."/>
            <person name="Hibbett D."/>
            <person name="Martinez A.T."/>
            <person name="Grigoriev I.V."/>
        </authorList>
    </citation>
    <scope>NUCLEOTIDE SEQUENCE</scope>
    <source>
        <strain evidence="1">CIRM-BRFM 674</strain>
    </source>
</reference>